<dbReference type="PANTHER" id="PTHR10900:SF125">
    <property type="entry name" value="FAS1 DOMAIN-CONTAINING PROTEIN YLR001C"/>
    <property type="match status" value="1"/>
</dbReference>
<keyword evidence="1" id="KW-0175">Coiled coil</keyword>
<dbReference type="AlphaFoldDB" id="A0A0N8H516"/>
<name>A0A0N8H516_9HYPO</name>
<feature type="signal peptide" evidence="2">
    <location>
        <begin position="1"/>
        <end position="15"/>
    </location>
</feature>
<dbReference type="Gene3D" id="2.30.180.10">
    <property type="entry name" value="FAS1 domain"/>
    <property type="match status" value="2"/>
</dbReference>
<evidence type="ECO:0000259" key="3">
    <source>
        <dbReference type="PROSITE" id="PS50213"/>
    </source>
</evidence>
<comment type="caution">
    <text evidence="4">The sequence shown here is derived from an EMBL/GenBank/DDBJ whole genome shotgun (WGS) entry which is preliminary data.</text>
</comment>
<accession>A0A0N8H516</accession>
<dbReference type="PROSITE" id="PS50213">
    <property type="entry name" value="FAS1"/>
    <property type="match status" value="2"/>
</dbReference>
<dbReference type="SMART" id="SM00554">
    <property type="entry name" value="FAS1"/>
    <property type="match status" value="2"/>
</dbReference>
<dbReference type="EMBL" id="LKCW01000289">
    <property type="protein sequence ID" value="KPM34916.1"/>
    <property type="molecule type" value="Genomic_DNA"/>
</dbReference>
<feature type="domain" description="FAS1" evidence="3">
    <location>
        <begin position="236"/>
        <end position="400"/>
    </location>
</feature>
<dbReference type="OrthoDB" id="7700931at2759"/>
<feature type="domain" description="FAS1" evidence="3">
    <location>
        <begin position="101"/>
        <end position="239"/>
    </location>
</feature>
<protein>
    <recommendedName>
        <fullName evidence="3">FAS1 domain-containing protein</fullName>
    </recommendedName>
</protein>
<dbReference type="InterPro" id="IPR050904">
    <property type="entry name" value="Adhesion/Biosynth-related"/>
</dbReference>
<dbReference type="PANTHER" id="PTHR10900">
    <property type="entry name" value="PERIOSTIN-RELATED"/>
    <property type="match status" value="1"/>
</dbReference>
<dbReference type="Proteomes" id="UP000050424">
    <property type="component" value="Unassembled WGS sequence"/>
</dbReference>
<organism evidence="4 5">
    <name type="scientific">Neonectria ditissima</name>
    <dbReference type="NCBI Taxonomy" id="78410"/>
    <lineage>
        <taxon>Eukaryota</taxon>
        <taxon>Fungi</taxon>
        <taxon>Dikarya</taxon>
        <taxon>Ascomycota</taxon>
        <taxon>Pezizomycotina</taxon>
        <taxon>Sordariomycetes</taxon>
        <taxon>Hypocreomycetidae</taxon>
        <taxon>Hypocreales</taxon>
        <taxon>Nectriaceae</taxon>
        <taxon>Neonectria</taxon>
    </lineage>
</organism>
<keyword evidence="5" id="KW-1185">Reference proteome</keyword>
<dbReference type="Pfam" id="PF02469">
    <property type="entry name" value="Fasciclin"/>
    <property type="match status" value="2"/>
</dbReference>
<evidence type="ECO:0000256" key="2">
    <source>
        <dbReference type="SAM" id="SignalP"/>
    </source>
</evidence>
<dbReference type="STRING" id="78410.A0A0N8H516"/>
<gene>
    <name evidence="4" type="ORF">AK830_g11659</name>
</gene>
<dbReference type="InterPro" id="IPR036378">
    <property type="entry name" value="FAS1_dom_sf"/>
</dbReference>
<dbReference type="SUPFAM" id="SSF82153">
    <property type="entry name" value="FAS1 domain"/>
    <property type="match status" value="2"/>
</dbReference>
<dbReference type="InterPro" id="IPR000782">
    <property type="entry name" value="FAS1_domain"/>
</dbReference>
<keyword evidence="2" id="KW-0732">Signal</keyword>
<feature type="chain" id="PRO_5012181464" description="FAS1 domain-containing protein" evidence="2">
    <location>
        <begin position="16"/>
        <end position="444"/>
    </location>
</feature>
<sequence>MKLTTFLTFVTAASATAILKDIEELLHDKVSHTESLIEDARSNIASSFDEAINFLSSGIENAIRTAENAATEEFSGLFGKDPSQASSFGYDVDFVDHDKSNYTILELISESNYTKEFYKLVKDHKSVTKLLNSTENEYTLFVPIDKAFEDIPEDHKKPSDEFIESVLDYHVALGSWPASTILTTHTIPTSLKEELLGGNPQRLRTSIGLSGVRINVYSKVVGVNYKAKNGYIHAVNKILIPPTYIGREISLFPSAFSTLLLAYDRTDFVKYIHGIKMVGSTVFAPSNKAWESLGPRTNAFLFNTEKGHKYLNALLKYQIVPNITLYSDEIYYSDEANRPVAQANSDHFHLELGTLLEKSLGVDVYIWNGWRSIVVNGATKVGFQDGIGKNGVIQVIEGIPIPPHRKGGKSAEILNEEIEVEDLKERLREYVEDDKEEEEYVNDL</sequence>
<feature type="coiled-coil region" evidence="1">
    <location>
        <begin position="413"/>
        <end position="440"/>
    </location>
</feature>
<evidence type="ECO:0000256" key="1">
    <source>
        <dbReference type="SAM" id="Coils"/>
    </source>
</evidence>
<evidence type="ECO:0000313" key="5">
    <source>
        <dbReference type="Proteomes" id="UP000050424"/>
    </source>
</evidence>
<evidence type="ECO:0000313" key="4">
    <source>
        <dbReference type="EMBL" id="KPM34916.1"/>
    </source>
</evidence>
<proteinExistence type="predicted"/>
<reference evidence="4 5" key="1">
    <citation type="submission" date="2015-09" db="EMBL/GenBank/DDBJ databases">
        <title>Draft genome of a European isolate of the apple canker pathogen Neonectria ditissima.</title>
        <authorList>
            <person name="Gomez-Cortecero A."/>
            <person name="Harrison R.J."/>
            <person name="Armitage A.D."/>
        </authorList>
    </citation>
    <scope>NUCLEOTIDE SEQUENCE [LARGE SCALE GENOMIC DNA]</scope>
    <source>
        <strain evidence="4 5">R09/05</strain>
    </source>
</reference>